<dbReference type="AlphaFoldDB" id="A0A699IXT3"/>
<comment type="caution">
    <text evidence="5">The sequence shown here is derived from an EMBL/GenBank/DDBJ whole genome shotgun (WGS) entry which is preliminary data.</text>
</comment>
<keyword evidence="1" id="KW-0479">Metal-binding</keyword>
<proteinExistence type="predicted"/>
<evidence type="ECO:0000313" key="5">
    <source>
        <dbReference type="EMBL" id="GEZ95199.1"/>
    </source>
</evidence>
<keyword evidence="1" id="KW-0862">Zinc</keyword>
<feature type="coiled-coil region" evidence="2">
    <location>
        <begin position="260"/>
        <end position="301"/>
    </location>
</feature>
<dbReference type="GO" id="GO:0008270">
    <property type="term" value="F:zinc ion binding"/>
    <property type="evidence" value="ECO:0007669"/>
    <property type="project" value="UniProtKB-KW"/>
</dbReference>
<feature type="domain" description="CCHC-type" evidence="4">
    <location>
        <begin position="112"/>
        <end position="127"/>
    </location>
</feature>
<accession>A0A699IXT3</accession>
<dbReference type="InterPro" id="IPR036875">
    <property type="entry name" value="Znf_CCHC_sf"/>
</dbReference>
<dbReference type="Gene3D" id="4.10.60.10">
    <property type="entry name" value="Zinc finger, CCHC-type"/>
    <property type="match status" value="1"/>
</dbReference>
<dbReference type="SUPFAM" id="SSF57756">
    <property type="entry name" value="Retrovirus zinc finger-like domains"/>
    <property type="match status" value="1"/>
</dbReference>
<evidence type="ECO:0000256" key="3">
    <source>
        <dbReference type="SAM" id="MobiDB-lite"/>
    </source>
</evidence>
<dbReference type="InterPro" id="IPR001878">
    <property type="entry name" value="Znf_CCHC"/>
</dbReference>
<dbReference type="PROSITE" id="PS50158">
    <property type="entry name" value="ZF_CCHC"/>
    <property type="match status" value="1"/>
</dbReference>
<sequence length="480" mass="53099">MSSSNTESTTDSVSVAASVSVVCAKMPVSSLPNVDSLSNAVIYSFFASQSTCPQLDNEDLKQIDVDDLKKMDLRWMMAMLTIRARRFLQKTCINLGDNRPTSMGFEMSKVECYNCHRKGYFARECRSSKDSRRPGVADPQRRTVPVETSTSNVLVSQCDGTGSYDWSYQAEEEPANFALMAFSPSSSSSDKEVQSCLKACSKAYAQLHTQCDKLTNDFRKSQFVVLSYQTGLESVEAKLLVYKQNESIFEENIKLLNIEVQLKDTALATLRQKLEKVEQKRDDLKLKLEKFQTSFKNLTELLACQTNEKHGLGYFSSESDYESCSPSSLSDRSQPSGRYHAVPPPIIGTFMPPKPDLVFHTAPIAVETDHSTFTSSEQVKTPRHSVQPVETSIPTATPKPTSPKSNSSGKKGIEKLALCARVLVSAVLPKIMVTRPRLAHPTVTKSKSPIRRHITRSPSPKTSNSPPRVTATQALVVNAA</sequence>
<name>A0A699IXT3_TANCI</name>
<gene>
    <name evidence="5" type="ORF">Tci_567172</name>
</gene>
<feature type="region of interest" description="Disordered" evidence="3">
    <location>
        <begin position="370"/>
        <end position="410"/>
    </location>
</feature>
<feature type="compositionally biased region" description="Polar residues" evidence="3">
    <location>
        <begin position="456"/>
        <end position="471"/>
    </location>
</feature>
<feature type="region of interest" description="Disordered" evidence="3">
    <location>
        <begin position="439"/>
        <end position="471"/>
    </location>
</feature>
<dbReference type="GO" id="GO:0003676">
    <property type="term" value="F:nucleic acid binding"/>
    <property type="evidence" value="ECO:0007669"/>
    <property type="project" value="InterPro"/>
</dbReference>
<organism evidence="5">
    <name type="scientific">Tanacetum cinerariifolium</name>
    <name type="common">Dalmatian daisy</name>
    <name type="synonym">Chrysanthemum cinerariifolium</name>
    <dbReference type="NCBI Taxonomy" id="118510"/>
    <lineage>
        <taxon>Eukaryota</taxon>
        <taxon>Viridiplantae</taxon>
        <taxon>Streptophyta</taxon>
        <taxon>Embryophyta</taxon>
        <taxon>Tracheophyta</taxon>
        <taxon>Spermatophyta</taxon>
        <taxon>Magnoliopsida</taxon>
        <taxon>eudicotyledons</taxon>
        <taxon>Gunneridae</taxon>
        <taxon>Pentapetalae</taxon>
        <taxon>asterids</taxon>
        <taxon>campanulids</taxon>
        <taxon>Asterales</taxon>
        <taxon>Asteraceae</taxon>
        <taxon>Asteroideae</taxon>
        <taxon>Anthemideae</taxon>
        <taxon>Anthemidinae</taxon>
        <taxon>Tanacetum</taxon>
    </lineage>
</organism>
<evidence type="ECO:0000259" key="4">
    <source>
        <dbReference type="PROSITE" id="PS50158"/>
    </source>
</evidence>
<keyword evidence="1" id="KW-0863">Zinc-finger</keyword>
<evidence type="ECO:0000256" key="2">
    <source>
        <dbReference type="SAM" id="Coils"/>
    </source>
</evidence>
<reference evidence="5" key="1">
    <citation type="journal article" date="2019" name="Sci. Rep.">
        <title>Draft genome of Tanacetum cinerariifolium, the natural source of mosquito coil.</title>
        <authorList>
            <person name="Yamashiro T."/>
            <person name="Shiraishi A."/>
            <person name="Satake H."/>
            <person name="Nakayama K."/>
        </authorList>
    </citation>
    <scope>NUCLEOTIDE SEQUENCE</scope>
</reference>
<dbReference type="EMBL" id="BKCJ010346785">
    <property type="protein sequence ID" value="GEZ95199.1"/>
    <property type="molecule type" value="Genomic_DNA"/>
</dbReference>
<evidence type="ECO:0000256" key="1">
    <source>
        <dbReference type="PROSITE-ProRule" id="PRU00047"/>
    </source>
</evidence>
<feature type="compositionally biased region" description="Low complexity" evidence="3">
    <location>
        <begin position="391"/>
        <end position="410"/>
    </location>
</feature>
<protein>
    <recommendedName>
        <fullName evidence="4">CCHC-type domain-containing protein</fullName>
    </recommendedName>
</protein>
<keyword evidence="2" id="KW-0175">Coiled coil</keyword>